<dbReference type="InterPro" id="IPR001609">
    <property type="entry name" value="Myosin_head_motor_dom-like"/>
</dbReference>
<dbReference type="GO" id="GO:0005524">
    <property type="term" value="F:ATP binding"/>
    <property type="evidence" value="ECO:0007669"/>
    <property type="project" value="UniProtKB-KW"/>
</dbReference>
<dbReference type="STRING" id="667725.A0A0L0F457"/>
<keyword evidence="2" id="KW-0067">ATP-binding</keyword>
<feature type="domain" description="Myosin motor" evidence="7">
    <location>
        <begin position="88"/>
        <end position="139"/>
    </location>
</feature>
<protein>
    <recommendedName>
        <fullName evidence="7">Myosin motor domain-containing protein</fullName>
    </recommendedName>
</protein>
<dbReference type="Gene3D" id="3.40.850.10">
    <property type="entry name" value="Kinesin motor domain"/>
    <property type="match status" value="1"/>
</dbReference>
<dbReference type="eggNOG" id="KOG0160">
    <property type="taxonomic scope" value="Eukaryota"/>
</dbReference>
<organism evidence="8 9">
    <name type="scientific">Sphaeroforma arctica JP610</name>
    <dbReference type="NCBI Taxonomy" id="667725"/>
    <lineage>
        <taxon>Eukaryota</taxon>
        <taxon>Ichthyosporea</taxon>
        <taxon>Ichthyophonida</taxon>
        <taxon>Sphaeroforma</taxon>
    </lineage>
</organism>
<evidence type="ECO:0000313" key="8">
    <source>
        <dbReference type="EMBL" id="KNC71505.1"/>
    </source>
</evidence>
<dbReference type="GeneID" id="25916457"/>
<gene>
    <name evidence="8" type="ORF">SARC_15953</name>
</gene>
<evidence type="ECO:0000259" key="7">
    <source>
        <dbReference type="PROSITE" id="PS51456"/>
    </source>
</evidence>
<evidence type="ECO:0000256" key="4">
    <source>
        <dbReference type="ARBA" id="ARBA00023175"/>
    </source>
</evidence>
<keyword evidence="3 6" id="KW-0518">Myosin</keyword>
<comment type="similarity">
    <text evidence="6">Belongs to the TRAFAC class myosin-kinesin ATPase superfamily. Myosin family.</text>
</comment>
<reference evidence="8 9" key="1">
    <citation type="submission" date="2011-02" db="EMBL/GenBank/DDBJ databases">
        <title>The Genome Sequence of Sphaeroforma arctica JP610.</title>
        <authorList>
            <consortium name="The Broad Institute Genome Sequencing Platform"/>
            <person name="Russ C."/>
            <person name="Cuomo C."/>
            <person name="Young S.K."/>
            <person name="Zeng Q."/>
            <person name="Gargeya S."/>
            <person name="Alvarado L."/>
            <person name="Berlin A."/>
            <person name="Chapman S.B."/>
            <person name="Chen Z."/>
            <person name="Freedman E."/>
            <person name="Gellesch M."/>
            <person name="Goldberg J."/>
            <person name="Griggs A."/>
            <person name="Gujja S."/>
            <person name="Heilman E."/>
            <person name="Heiman D."/>
            <person name="Howarth C."/>
            <person name="Mehta T."/>
            <person name="Neiman D."/>
            <person name="Pearson M."/>
            <person name="Roberts A."/>
            <person name="Saif S."/>
            <person name="Shea T."/>
            <person name="Shenoy N."/>
            <person name="Sisk P."/>
            <person name="Stolte C."/>
            <person name="Sykes S."/>
            <person name="White J."/>
            <person name="Yandava C."/>
            <person name="Burger G."/>
            <person name="Gray M.W."/>
            <person name="Holland P.W.H."/>
            <person name="King N."/>
            <person name="Lang F.B.F."/>
            <person name="Roger A.J."/>
            <person name="Ruiz-Trillo I."/>
            <person name="Haas B."/>
            <person name="Nusbaum C."/>
            <person name="Birren B."/>
        </authorList>
    </citation>
    <scope>NUCLEOTIDE SEQUENCE [LARGE SCALE GENOMIC DNA]</scope>
    <source>
        <strain evidence="8 9">JP610</strain>
    </source>
</reference>
<dbReference type="GO" id="GO:0007015">
    <property type="term" value="P:actin filament organization"/>
    <property type="evidence" value="ECO:0007669"/>
    <property type="project" value="TreeGrafter"/>
</dbReference>
<keyword evidence="9" id="KW-1185">Reference proteome</keyword>
<keyword evidence="5 6" id="KW-0009">Actin-binding</keyword>
<dbReference type="GO" id="GO:0016459">
    <property type="term" value="C:myosin complex"/>
    <property type="evidence" value="ECO:0007669"/>
    <property type="project" value="UniProtKB-KW"/>
</dbReference>
<dbReference type="GO" id="GO:0005737">
    <property type="term" value="C:cytoplasm"/>
    <property type="evidence" value="ECO:0007669"/>
    <property type="project" value="TreeGrafter"/>
</dbReference>
<dbReference type="PANTHER" id="PTHR13140">
    <property type="entry name" value="MYOSIN"/>
    <property type="match status" value="1"/>
</dbReference>
<dbReference type="Proteomes" id="UP000054560">
    <property type="component" value="Unassembled WGS sequence"/>
</dbReference>
<dbReference type="GO" id="GO:0000146">
    <property type="term" value="F:microfilament motor activity"/>
    <property type="evidence" value="ECO:0007669"/>
    <property type="project" value="TreeGrafter"/>
</dbReference>
<evidence type="ECO:0000256" key="5">
    <source>
        <dbReference type="ARBA" id="ARBA00023203"/>
    </source>
</evidence>
<keyword evidence="1" id="KW-0547">Nucleotide-binding</keyword>
<dbReference type="PROSITE" id="PS51456">
    <property type="entry name" value="MYOSIN_MOTOR"/>
    <property type="match status" value="1"/>
</dbReference>
<name>A0A0L0F457_9EUKA</name>
<evidence type="ECO:0000256" key="6">
    <source>
        <dbReference type="PROSITE-ProRule" id="PRU00782"/>
    </source>
</evidence>
<dbReference type="EMBL" id="KQ248670">
    <property type="protein sequence ID" value="KNC71505.1"/>
    <property type="molecule type" value="Genomic_DNA"/>
</dbReference>
<dbReference type="OrthoDB" id="10055605at2759"/>
<evidence type="ECO:0000256" key="3">
    <source>
        <dbReference type="ARBA" id="ARBA00023123"/>
    </source>
</evidence>
<comment type="caution">
    <text evidence="6">Lacks conserved residue(s) required for the propagation of feature annotation.</text>
</comment>
<dbReference type="RefSeq" id="XP_014145407.1">
    <property type="nucleotide sequence ID" value="XM_014289932.1"/>
</dbReference>
<proteinExistence type="inferred from homology"/>
<dbReference type="Pfam" id="PF00063">
    <property type="entry name" value="Myosin_head"/>
    <property type="match status" value="1"/>
</dbReference>
<dbReference type="GO" id="GO:0016020">
    <property type="term" value="C:membrane"/>
    <property type="evidence" value="ECO:0007669"/>
    <property type="project" value="TreeGrafter"/>
</dbReference>
<feature type="non-terminal residue" evidence="8">
    <location>
        <position position="139"/>
    </location>
</feature>
<keyword evidence="4" id="KW-0505">Motor protein</keyword>
<accession>A0A0L0F457</accession>
<sequence>MHVSTQIVSHIYLGDSTSTQICSSDTYMHLQCLHAHGQEYNLHTLLCIASHINLPHSYSKYVNIVTQRQEYNLKVKDKPFLCNPMILQDVDDLTELSYLHEPAVLHTLRTRYENQEIYTYCGIVLVAMNPFASLDIYSK</sequence>
<dbReference type="InterPro" id="IPR036961">
    <property type="entry name" value="Kinesin_motor_dom_sf"/>
</dbReference>
<dbReference type="SUPFAM" id="SSF52540">
    <property type="entry name" value="P-loop containing nucleoside triphosphate hydrolases"/>
    <property type="match status" value="1"/>
</dbReference>
<dbReference type="InterPro" id="IPR027417">
    <property type="entry name" value="P-loop_NTPase"/>
</dbReference>
<evidence type="ECO:0000256" key="2">
    <source>
        <dbReference type="ARBA" id="ARBA00022840"/>
    </source>
</evidence>
<dbReference type="PANTHER" id="PTHR13140:SF706">
    <property type="entry name" value="DILUTE CLASS UNCONVENTIONAL MYOSIN, ISOFORM C"/>
    <property type="match status" value="1"/>
</dbReference>
<evidence type="ECO:0000256" key="1">
    <source>
        <dbReference type="ARBA" id="ARBA00022741"/>
    </source>
</evidence>
<dbReference type="AlphaFoldDB" id="A0A0L0F457"/>
<evidence type="ECO:0000313" key="9">
    <source>
        <dbReference type="Proteomes" id="UP000054560"/>
    </source>
</evidence>
<dbReference type="GO" id="GO:0051015">
    <property type="term" value="F:actin filament binding"/>
    <property type="evidence" value="ECO:0007669"/>
    <property type="project" value="TreeGrafter"/>
</dbReference>